<dbReference type="Gene3D" id="3.40.190.10">
    <property type="entry name" value="Periplasmic binding protein-like II"/>
    <property type="match status" value="1"/>
</dbReference>
<proteinExistence type="predicted"/>
<gene>
    <name evidence="1" type="ORF">SAMN06265784_10245</name>
</gene>
<dbReference type="Proteomes" id="UP000193228">
    <property type="component" value="Unassembled WGS sequence"/>
</dbReference>
<evidence type="ECO:0008006" key="3">
    <source>
        <dbReference type="Google" id="ProtNLM"/>
    </source>
</evidence>
<evidence type="ECO:0000313" key="2">
    <source>
        <dbReference type="Proteomes" id="UP000193228"/>
    </source>
</evidence>
<reference evidence="2" key="1">
    <citation type="submission" date="2017-04" db="EMBL/GenBank/DDBJ databases">
        <authorList>
            <person name="Varghese N."/>
            <person name="Submissions S."/>
        </authorList>
    </citation>
    <scope>NUCLEOTIDE SEQUENCE [LARGE SCALE GENOMIC DNA]</scope>
    <source>
        <strain evidence="2">LMG 29540</strain>
    </source>
</reference>
<dbReference type="EMBL" id="FXAT01000002">
    <property type="protein sequence ID" value="SMG21018.1"/>
    <property type="molecule type" value="Genomic_DNA"/>
</dbReference>
<keyword evidence="2" id="KW-1185">Reference proteome</keyword>
<name>A0A1X7J0J4_9BURK</name>
<organism evidence="1 2">
    <name type="scientific">Paraburkholderia susongensis</name>
    <dbReference type="NCBI Taxonomy" id="1515439"/>
    <lineage>
        <taxon>Bacteria</taxon>
        <taxon>Pseudomonadati</taxon>
        <taxon>Pseudomonadota</taxon>
        <taxon>Betaproteobacteria</taxon>
        <taxon>Burkholderiales</taxon>
        <taxon>Burkholderiaceae</taxon>
        <taxon>Paraburkholderia</taxon>
    </lineage>
</organism>
<dbReference type="AlphaFoldDB" id="A0A1X7J0J4"/>
<sequence length="100" mass="10618">MRASLEAAFAQAGLGMPAAVMSSASILINKALAQQSDCLFVASLNVLRELEQAEPDAVRHLPLYVPHVAPGVGMLWVDDATPGVAVLMDALRIAPRRIQN</sequence>
<evidence type="ECO:0000313" key="1">
    <source>
        <dbReference type="EMBL" id="SMG21018.1"/>
    </source>
</evidence>
<protein>
    <recommendedName>
        <fullName evidence="3">LysR substrate binding domain-containing protein</fullName>
    </recommendedName>
</protein>
<accession>A0A1X7J0J4</accession>